<evidence type="ECO:0000313" key="3">
    <source>
        <dbReference type="Proteomes" id="UP000037397"/>
    </source>
</evidence>
<name>A0A0L6CKG1_9MICO</name>
<protein>
    <submittedName>
        <fullName evidence="2">Uncharacterized protein</fullName>
    </submittedName>
</protein>
<reference evidence="3" key="1">
    <citation type="submission" date="2015-03" db="EMBL/GenBank/DDBJ databases">
        <title>Luteipulveratus halotolerans sp. nov., a novel actinobacterium (Dermacoccaceae) from Sarawak, Malaysia.</title>
        <authorList>
            <person name="Juboi H."/>
            <person name="Basik A."/>
            <person name="Shamsul S.S."/>
            <person name="Arnold P."/>
            <person name="Schmitt E.K."/>
            <person name="Sanglier J.-J."/>
            <person name="Yeo T."/>
        </authorList>
    </citation>
    <scope>NUCLEOTIDE SEQUENCE [LARGE SCALE GENOMIC DNA]</scope>
    <source>
        <strain evidence="3">C296001</strain>
    </source>
</reference>
<dbReference type="OrthoDB" id="5148531at2"/>
<proteinExistence type="predicted"/>
<accession>A0A0L6CKG1</accession>
<gene>
    <name evidence="2" type="ORF">VV01_14675</name>
</gene>
<evidence type="ECO:0000313" key="2">
    <source>
        <dbReference type="EMBL" id="KNX38105.1"/>
    </source>
</evidence>
<dbReference type="EMBL" id="LAIR01000002">
    <property type="protein sequence ID" value="KNX38105.1"/>
    <property type="molecule type" value="Genomic_DNA"/>
</dbReference>
<keyword evidence="3" id="KW-1185">Reference proteome</keyword>
<dbReference type="RefSeq" id="WP_050670523.1">
    <property type="nucleotide sequence ID" value="NZ_LAIR01000002.1"/>
</dbReference>
<dbReference type="Proteomes" id="UP000037397">
    <property type="component" value="Unassembled WGS sequence"/>
</dbReference>
<dbReference type="STRING" id="1631356.VV01_14675"/>
<evidence type="ECO:0000256" key="1">
    <source>
        <dbReference type="SAM" id="MobiDB-lite"/>
    </source>
</evidence>
<sequence>MSQWRAWRYEDRAAALALQELEDGLCPGCGNPLHETTDEANVAAYRMAPPTPCYSCKAQEAAHRAAREDQRGWMRFGRPQLRRRRR</sequence>
<feature type="region of interest" description="Disordered" evidence="1">
    <location>
        <begin position="67"/>
        <end position="86"/>
    </location>
</feature>
<dbReference type="AlphaFoldDB" id="A0A0L6CKG1"/>
<organism evidence="2 3">
    <name type="scientific">Luteipulveratus halotolerans</name>
    <dbReference type="NCBI Taxonomy" id="1631356"/>
    <lineage>
        <taxon>Bacteria</taxon>
        <taxon>Bacillati</taxon>
        <taxon>Actinomycetota</taxon>
        <taxon>Actinomycetes</taxon>
        <taxon>Micrococcales</taxon>
        <taxon>Dermacoccaceae</taxon>
        <taxon>Luteipulveratus</taxon>
    </lineage>
</organism>
<comment type="caution">
    <text evidence="2">The sequence shown here is derived from an EMBL/GenBank/DDBJ whole genome shotgun (WGS) entry which is preliminary data.</text>
</comment>